<sequence length="231" mass="26131">MDSILACYQAFDWPISRRELIILDDGGLHRTQQGPGWRLVTAAQRFSTLGEKRNFATTLVARDCWAIVVMDDDDIYLPWTLRAHFFALAQAGWSRPSQVYHAKGDSLHVANTGGLYHASWAFRRDVLTRVGGYPQINNGEDQVLAASLMAAGVSVMDPISGFPPFFILEFETGYPHLSLMDNETGWSQMQSLRDNLHGHLNSEPRTVTPQWRKDYIKMARQAIAQRQPPLE</sequence>
<dbReference type="Proteomes" id="UP000094828">
    <property type="component" value="Unassembled WGS sequence"/>
</dbReference>
<accession>A0A1C3EGX2</accession>
<dbReference type="SUPFAM" id="SSF53448">
    <property type="entry name" value="Nucleotide-diphospho-sugar transferases"/>
    <property type="match status" value="1"/>
</dbReference>
<dbReference type="InterPro" id="IPR029044">
    <property type="entry name" value="Nucleotide-diphossugar_trans"/>
</dbReference>
<proteinExistence type="predicted"/>
<dbReference type="RefSeq" id="WP_068847004.1">
    <property type="nucleotide sequence ID" value="NZ_LYDR01000063.1"/>
</dbReference>
<dbReference type="OrthoDB" id="215285at2"/>
<dbReference type="EMBL" id="LYDR01000063">
    <property type="protein sequence ID" value="ODA32485.1"/>
    <property type="molecule type" value="Genomic_DNA"/>
</dbReference>
<keyword evidence="2" id="KW-1185">Reference proteome</keyword>
<evidence type="ECO:0008006" key="3">
    <source>
        <dbReference type="Google" id="ProtNLM"/>
    </source>
</evidence>
<dbReference type="CDD" id="cd00761">
    <property type="entry name" value="Glyco_tranf_GTA_type"/>
    <property type="match status" value="1"/>
</dbReference>
<organism evidence="1 2">
    <name type="scientific">Planctopirus hydrillae</name>
    <dbReference type="NCBI Taxonomy" id="1841610"/>
    <lineage>
        <taxon>Bacteria</taxon>
        <taxon>Pseudomonadati</taxon>
        <taxon>Planctomycetota</taxon>
        <taxon>Planctomycetia</taxon>
        <taxon>Planctomycetales</taxon>
        <taxon>Planctomycetaceae</taxon>
        <taxon>Planctopirus</taxon>
    </lineage>
</organism>
<protein>
    <recommendedName>
        <fullName evidence="3">Glycosyltransferase 2-like domain-containing protein</fullName>
    </recommendedName>
</protein>
<dbReference type="Gene3D" id="3.90.550.10">
    <property type="entry name" value="Spore Coat Polysaccharide Biosynthesis Protein SpsA, Chain A"/>
    <property type="match status" value="1"/>
</dbReference>
<comment type="caution">
    <text evidence="1">The sequence shown here is derived from an EMBL/GenBank/DDBJ whole genome shotgun (WGS) entry which is preliminary data.</text>
</comment>
<evidence type="ECO:0000313" key="1">
    <source>
        <dbReference type="EMBL" id="ODA32485.1"/>
    </source>
</evidence>
<name>A0A1C3EGX2_9PLAN</name>
<gene>
    <name evidence="1" type="ORF">A6X21_19105</name>
</gene>
<reference evidence="1 2" key="1">
    <citation type="submission" date="2016-05" db="EMBL/GenBank/DDBJ databases">
        <title>Genomic and physiological characterization of Planctopirus sp. isolated from fresh water lake.</title>
        <authorList>
            <person name="Subhash Y."/>
            <person name="Ramana C."/>
        </authorList>
    </citation>
    <scope>NUCLEOTIDE SEQUENCE [LARGE SCALE GENOMIC DNA]</scope>
    <source>
        <strain evidence="1 2">JC280</strain>
    </source>
</reference>
<dbReference type="STRING" id="1841610.A6X21_19105"/>
<dbReference type="AlphaFoldDB" id="A0A1C3EGX2"/>
<evidence type="ECO:0000313" key="2">
    <source>
        <dbReference type="Proteomes" id="UP000094828"/>
    </source>
</evidence>